<sequence length="102" mass="11911">MTVIWTPTAEITFAEELAIISNQWTIIELTNFIDLVDDFVRKLESGVIEGKISAKTNIYSFVISKQTTLYFDVHTDTKIIQLLLFWNNKRDPKTLKKLIDRF</sequence>
<organism evidence="1 2">
    <name type="scientific">Winogradskyella maritima</name>
    <dbReference type="NCBI Taxonomy" id="1517766"/>
    <lineage>
        <taxon>Bacteria</taxon>
        <taxon>Pseudomonadati</taxon>
        <taxon>Bacteroidota</taxon>
        <taxon>Flavobacteriia</taxon>
        <taxon>Flavobacteriales</taxon>
        <taxon>Flavobacteriaceae</taxon>
        <taxon>Winogradskyella</taxon>
    </lineage>
</organism>
<gene>
    <name evidence="1" type="ORF">ACFOSX_04525</name>
</gene>
<evidence type="ECO:0000313" key="2">
    <source>
        <dbReference type="Proteomes" id="UP001595812"/>
    </source>
</evidence>
<evidence type="ECO:0000313" key="1">
    <source>
        <dbReference type="EMBL" id="MFC3876490.1"/>
    </source>
</evidence>
<dbReference type="EMBL" id="JBHSAT010000004">
    <property type="protein sequence ID" value="MFC3876490.1"/>
    <property type="molecule type" value="Genomic_DNA"/>
</dbReference>
<evidence type="ECO:0008006" key="3">
    <source>
        <dbReference type="Google" id="ProtNLM"/>
    </source>
</evidence>
<reference evidence="2" key="1">
    <citation type="journal article" date="2019" name="Int. J. Syst. Evol. Microbiol.">
        <title>The Global Catalogue of Microorganisms (GCM) 10K type strain sequencing project: providing services to taxonomists for standard genome sequencing and annotation.</title>
        <authorList>
            <consortium name="The Broad Institute Genomics Platform"/>
            <consortium name="The Broad Institute Genome Sequencing Center for Infectious Disease"/>
            <person name="Wu L."/>
            <person name="Ma J."/>
        </authorList>
    </citation>
    <scope>NUCLEOTIDE SEQUENCE [LARGE SCALE GENOMIC DNA]</scope>
    <source>
        <strain evidence="2">CECT 8979</strain>
    </source>
</reference>
<dbReference type="Proteomes" id="UP001595812">
    <property type="component" value="Unassembled WGS sequence"/>
</dbReference>
<keyword evidence="2" id="KW-1185">Reference proteome</keyword>
<accession>A0ABV8AFR1</accession>
<name>A0ABV8AFR1_9FLAO</name>
<proteinExistence type="predicted"/>
<dbReference type="RefSeq" id="WP_386097447.1">
    <property type="nucleotide sequence ID" value="NZ_JBHSAT010000004.1"/>
</dbReference>
<comment type="caution">
    <text evidence="1">The sequence shown here is derived from an EMBL/GenBank/DDBJ whole genome shotgun (WGS) entry which is preliminary data.</text>
</comment>
<protein>
    <recommendedName>
        <fullName evidence="3">Plasmid stabilization system protein ParE</fullName>
    </recommendedName>
</protein>